<evidence type="ECO:0000313" key="1">
    <source>
        <dbReference type="EMBL" id="STL89939.1"/>
    </source>
</evidence>
<dbReference type="EMBL" id="UGEX01000001">
    <property type="protein sequence ID" value="STL89939.1"/>
    <property type="molecule type" value="Genomic_DNA"/>
</dbReference>
<dbReference type="Proteomes" id="UP000254088">
    <property type="component" value="Unassembled WGS sequence"/>
</dbReference>
<dbReference type="InterPro" id="IPR036390">
    <property type="entry name" value="WH_DNA-bd_sf"/>
</dbReference>
<protein>
    <recommendedName>
        <fullName evidence="3">MarR family transcriptional regulator</fullName>
    </recommendedName>
</protein>
<evidence type="ECO:0008006" key="3">
    <source>
        <dbReference type="Google" id="ProtNLM"/>
    </source>
</evidence>
<name>A0A377CDL1_ECOLX</name>
<reference evidence="1 2" key="1">
    <citation type="submission" date="2018-06" db="EMBL/GenBank/DDBJ databases">
        <authorList>
            <consortium name="Pathogen Informatics"/>
            <person name="Doyle S."/>
        </authorList>
    </citation>
    <scope>NUCLEOTIDE SEQUENCE [LARGE SCALE GENOMIC DNA]</scope>
    <source>
        <strain evidence="1 2">NCTC10429</strain>
    </source>
</reference>
<dbReference type="AlphaFoldDB" id="A0A377CDL1"/>
<gene>
    <name evidence="1" type="ORF">NCTC10429_02680</name>
</gene>
<sequence length="84" mass="8997">MTVFEYLQAHPNTTSGEIAKGMNKTTPAVAGALSQLYGTGRIVKSGVRKGIPTYRVNDMPFGCSNSLTMMFNQLLNSARQGAAQ</sequence>
<proteinExistence type="predicted"/>
<dbReference type="RefSeq" id="WP_000215603.1">
    <property type="nucleotide sequence ID" value="NZ_BFLJ01000048.1"/>
</dbReference>
<evidence type="ECO:0000313" key="2">
    <source>
        <dbReference type="Proteomes" id="UP000254088"/>
    </source>
</evidence>
<dbReference type="SUPFAM" id="SSF46785">
    <property type="entry name" value="Winged helix' DNA-binding domain"/>
    <property type="match status" value="1"/>
</dbReference>
<organism evidence="1 2">
    <name type="scientific">Escherichia coli</name>
    <dbReference type="NCBI Taxonomy" id="562"/>
    <lineage>
        <taxon>Bacteria</taxon>
        <taxon>Pseudomonadati</taxon>
        <taxon>Pseudomonadota</taxon>
        <taxon>Gammaproteobacteria</taxon>
        <taxon>Enterobacterales</taxon>
        <taxon>Enterobacteriaceae</taxon>
        <taxon>Escherichia</taxon>
    </lineage>
</organism>
<accession>A0A377CDL1</accession>